<keyword evidence="1" id="KW-0808">Transferase</keyword>
<keyword evidence="4" id="KW-0067">ATP-binding</keyword>
<evidence type="ECO:0000313" key="6">
    <source>
        <dbReference type="EMBL" id="GLJ59846.1"/>
    </source>
</evidence>
<evidence type="ECO:0000259" key="5">
    <source>
        <dbReference type="PROSITE" id="PS50011"/>
    </source>
</evidence>
<dbReference type="PANTHER" id="PTHR47973">
    <property type="entry name" value="CYSTEINE-RICH RECEPTOR-LIKE PROTEIN KINASE 3"/>
    <property type="match status" value="1"/>
</dbReference>
<dbReference type="GO" id="GO:0004672">
    <property type="term" value="F:protein kinase activity"/>
    <property type="evidence" value="ECO:0007669"/>
    <property type="project" value="InterPro"/>
</dbReference>
<dbReference type="InterPro" id="IPR052059">
    <property type="entry name" value="CR_Ser/Thr_kinase"/>
</dbReference>
<evidence type="ECO:0000256" key="2">
    <source>
        <dbReference type="ARBA" id="ARBA00022741"/>
    </source>
</evidence>
<gene>
    <name evidence="6" type="ORF">SUGI_1524650</name>
</gene>
<dbReference type="EMBL" id="BSEH01001937">
    <property type="protein sequence ID" value="GLJ59846.1"/>
    <property type="molecule type" value="Genomic_DNA"/>
</dbReference>
<dbReference type="InterPro" id="IPR001245">
    <property type="entry name" value="Ser-Thr/Tyr_kinase_cat_dom"/>
</dbReference>
<sequence>MNAKVADFGPTKLLDCSKTHASTSIKDTLGYLDPEYYGTSSLTEKSDVCSFGVVFLEIKTGTPPSENIVALARELLSCGRIVELMDSSLCGFYKLSAAWKVAEVAYICVAPKSIGRPMMRMVVKDLEEAVTLEFHDSTRYEHISTGTFDEPDMSSAR</sequence>
<dbReference type="InterPro" id="IPR000719">
    <property type="entry name" value="Prot_kinase_dom"/>
</dbReference>
<evidence type="ECO:0000256" key="3">
    <source>
        <dbReference type="ARBA" id="ARBA00022777"/>
    </source>
</evidence>
<accession>A0AAD3RS20</accession>
<dbReference type="Gene3D" id="1.10.510.10">
    <property type="entry name" value="Transferase(Phosphotransferase) domain 1"/>
    <property type="match status" value="1"/>
</dbReference>
<name>A0AAD3RS20_CRYJA</name>
<dbReference type="AlphaFoldDB" id="A0AAD3RS20"/>
<dbReference type="GO" id="GO:0005524">
    <property type="term" value="F:ATP binding"/>
    <property type="evidence" value="ECO:0007669"/>
    <property type="project" value="UniProtKB-KW"/>
</dbReference>
<protein>
    <recommendedName>
        <fullName evidence="5">Protein kinase domain-containing protein</fullName>
    </recommendedName>
</protein>
<dbReference type="SUPFAM" id="SSF56112">
    <property type="entry name" value="Protein kinase-like (PK-like)"/>
    <property type="match status" value="1"/>
</dbReference>
<keyword evidence="7" id="KW-1185">Reference proteome</keyword>
<dbReference type="InterPro" id="IPR011009">
    <property type="entry name" value="Kinase-like_dom_sf"/>
</dbReference>
<keyword evidence="2" id="KW-0547">Nucleotide-binding</keyword>
<dbReference type="Pfam" id="PF07714">
    <property type="entry name" value="PK_Tyr_Ser-Thr"/>
    <property type="match status" value="1"/>
</dbReference>
<dbReference type="Proteomes" id="UP001234787">
    <property type="component" value="Unassembled WGS sequence"/>
</dbReference>
<organism evidence="6 7">
    <name type="scientific">Cryptomeria japonica</name>
    <name type="common">Japanese cedar</name>
    <name type="synonym">Cupressus japonica</name>
    <dbReference type="NCBI Taxonomy" id="3369"/>
    <lineage>
        <taxon>Eukaryota</taxon>
        <taxon>Viridiplantae</taxon>
        <taxon>Streptophyta</taxon>
        <taxon>Embryophyta</taxon>
        <taxon>Tracheophyta</taxon>
        <taxon>Spermatophyta</taxon>
        <taxon>Pinopsida</taxon>
        <taxon>Pinidae</taxon>
        <taxon>Conifers II</taxon>
        <taxon>Cupressales</taxon>
        <taxon>Cupressaceae</taxon>
        <taxon>Cryptomeria</taxon>
    </lineage>
</organism>
<reference evidence="6" key="1">
    <citation type="submission" date="2022-12" db="EMBL/GenBank/DDBJ databases">
        <title>Chromosome-Level Genome Assembly of Japanese Cedar (Cryptomeriajaponica D. Don).</title>
        <authorList>
            <person name="Fujino T."/>
            <person name="Yamaguchi K."/>
            <person name="Yokoyama T."/>
            <person name="Hamanaka T."/>
            <person name="Harazono Y."/>
            <person name="Kamada H."/>
            <person name="Kobayashi W."/>
            <person name="Ujino-Ihara T."/>
            <person name="Uchiyama K."/>
            <person name="Matsumoto A."/>
            <person name="Izuno A."/>
            <person name="Tsumura Y."/>
            <person name="Toyoda A."/>
            <person name="Shigenobu S."/>
            <person name="Moriguchi Y."/>
            <person name="Ueno S."/>
            <person name="Kasahara M."/>
        </authorList>
    </citation>
    <scope>NUCLEOTIDE SEQUENCE</scope>
</reference>
<keyword evidence="3" id="KW-0418">Kinase</keyword>
<proteinExistence type="predicted"/>
<comment type="caution">
    <text evidence="6">The sequence shown here is derived from an EMBL/GenBank/DDBJ whole genome shotgun (WGS) entry which is preliminary data.</text>
</comment>
<evidence type="ECO:0000256" key="4">
    <source>
        <dbReference type="ARBA" id="ARBA00022840"/>
    </source>
</evidence>
<feature type="domain" description="Protein kinase" evidence="5">
    <location>
        <begin position="1"/>
        <end position="130"/>
    </location>
</feature>
<evidence type="ECO:0000256" key="1">
    <source>
        <dbReference type="ARBA" id="ARBA00022679"/>
    </source>
</evidence>
<dbReference type="PROSITE" id="PS50011">
    <property type="entry name" value="PROTEIN_KINASE_DOM"/>
    <property type="match status" value="1"/>
</dbReference>
<evidence type="ECO:0000313" key="7">
    <source>
        <dbReference type="Proteomes" id="UP001234787"/>
    </source>
</evidence>